<dbReference type="Pfam" id="PF00561">
    <property type="entry name" value="Abhydrolase_1"/>
    <property type="match status" value="1"/>
</dbReference>
<dbReference type="InterPro" id="IPR010941">
    <property type="entry name" value="PhaC_N"/>
</dbReference>
<dbReference type="PANTHER" id="PTHR36837:SF5">
    <property type="entry name" value="POLY-3-HYDROXYBUTYRATE SYNTHASE"/>
    <property type="match status" value="1"/>
</dbReference>
<evidence type="ECO:0000256" key="5">
    <source>
        <dbReference type="SAM" id="MobiDB-lite"/>
    </source>
</evidence>
<dbReference type="PANTHER" id="PTHR36837">
    <property type="entry name" value="POLY(3-HYDROXYALKANOATE) POLYMERASE SUBUNIT PHAC"/>
    <property type="match status" value="1"/>
</dbReference>
<comment type="subcellular location">
    <subcellularLocation>
        <location evidence="1">Cytoplasm</location>
    </subcellularLocation>
</comment>
<feature type="domain" description="Poly-beta-hydroxybutyrate polymerase N-terminal" evidence="7">
    <location>
        <begin position="124"/>
        <end position="295"/>
    </location>
</feature>
<gene>
    <name evidence="8" type="primary">phaC</name>
    <name evidence="8" type="ORF">JJQ90_03145</name>
</gene>
<name>A0ABS6H4C0_9PROT</name>
<dbReference type="InterPro" id="IPR000073">
    <property type="entry name" value="AB_hydrolase_1"/>
</dbReference>
<evidence type="ECO:0000259" key="6">
    <source>
        <dbReference type="Pfam" id="PF00561"/>
    </source>
</evidence>
<keyword evidence="2" id="KW-0963">Cytoplasm</keyword>
<organism evidence="8 9">
    <name type="scientific">Falsiroseomonas oleicola</name>
    <dbReference type="NCBI Taxonomy" id="2801474"/>
    <lineage>
        <taxon>Bacteria</taxon>
        <taxon>Pseudomonadati</taxon>
        <taxon>Pseudomonadota</taxon>
        <taxon>Alphaproteobacteria</taxon>
        <taxon>Acetobacterales</taxon>
        <taxon>Roseomonadaceae</taxon>
        <taxon>Falsiroseomonas</taxon>
    </lineage>
</organism>
<evidence type="ECO:0000259" key="7">
    <source>
        <dbReference type="Pfam" id="PF07167"/>
    </source>
</evidence>
<evidence type="ECO:0000313" key="8">
    <source>
        <dbReference type="EMBL" id="MBU8542682.1"/>
    </source>
</evidence>
<evidence type="ECO:0000256" key="3">
    <source>
        <dbReference type="ARBA" id="ARBA00022679"/>
    </source>
</evidence>
<evidence type="ECO:0000256" key="2">
    <source>
        <dbReference type="ARBA" id="ARBA00022490"/>
    </source>
</evidence>
<feature type="domain" description="AB hydrolase-1" evidence="6">
    <location>
        <begin position="297"/>
        <end position="539"/>
    </location>
</feature>
<evidence type="ECO:0000313" key="9">
    <source>
        <dbReference type="Proteomes" id="UP000689967"/>
    </source>
</evidence>
<keyword evidence="9" id="KW-1185">Reference proteome</keyword>
<accession>A0ABS6H4C0</accession>
<keyword evidence="4" id="KW-0012">Acyltransferase</keyword>
<keyword evidence="3" id="KW-0808">Transferase</keyword>
<dbReference type="InterPro" id="IPR051321">
    <property type="entry name" value="PHA/PHB_synthase"/>
</dbReference>
<comment type="caution">
    <text evidence="8">The sequence shown here is derived from an EMBL/GenBank/DDBJ whole genome shotgun (WGS) entry which is preliminary data.</text>
</comment>
<dbReference type="NCBIfam" id="TIGR01838">
    <property type="entry name" value="PHA_synth_I"/>
    <property type="match status" value="1"/>
</dbReference>
<reference evidence="8 9" key="1">
    <citation type="submission" date="2021-01" db="EMBL/GenBank/DDBJ databases">
        <title>Roseomonas sp. nov, a bacterium isolated from an oil production mixture in Yumen Oilfield.</title>
        <authorList>
            <person name="Wu D."/>
        </authorList>
    </citation>
    <scope>NUCLEOTIDE SEQUENCE [LARGE SCALE GENOMIC DNA]</scope>
    <source>
        <strain evidence="8 9">ROY-5-3</strain>
    </source>
</reference>
<evidence type="ECO:0000256" key="4">
    <source>
        <dbReference type="ARBA" id="ARBA00023315"/>
    </source>
</evidence>
<evidence type="ECO:0000256" key="1">
    <source>
        <dbReference type="ARBA" id="ARBA00004496"/>
    </source>
</evidence>
<dbReference type="EMBL" id="JAERQM010000001">
    <property type="protein sequence ID" value="MBU8542682.1"/>
    <property type="molecule type" value="Genomic_DNA"/>
</dbReference>
<dbReference type="Pfam" id="PF07167">
    <property type="entry name" value="PhaC_N"/>
    <property type="match status" value="1"/>
</dbReference>
<proteinExistence type="predicted"/>
<dbReference type="InterPro" id="IPR010963">
    <property type="entry name" value="PHA_synth_I"/>
</dbReference>
<sequence>MAQQDGSKPGSGAPEAGDKGAAASFRLPDPALVSRTMADVAERGQRIVGDFLKRQSDGAPAAGPDPLHIGSAFLDMTTRLMANPARLMQAQIGFWQDYLTLWQNTARRMMGETSAPVIEETKGDKRFKDEAWRENEVFDFIRQSYLLSARYFTNVVQGAEGLDNKTAQKVDFYTRQFVDAMSPSNFLMTNPEVLRRTAETGGENLLKGLSNLLADLERGKGNLRIRMTDDSKFKVGENIAVTPGKVVFRNDLMELIQYTPTTEKVLKRPLLILPPWINKFYILDLRPKNSLIRWAVEQGHTVFVVSWVNPDENLAEKGFEDYMREGPYAALDAIEAATGEKAVNAIGYCLGGTLLASTLAHMAAKKDTRIKSATYFVTMTDFEEAGELGVFIDEEQLLGIEEKMSKKGFLEGREMATTFNMLRANDLIWSFVVNNYLMGQEPFPFDLLYWNDDSTRMPAKMHSFYLRRMYQQNDLVKPGTIELAGVKLDLRRIKVPSYLISTREDHIAPWKSTYRATQIYGGKTRFVLAASGHIAGVVNPPDSGKYSHWVNTSLPPDPDDWFKGATELAGSWWPDWQRWVTAIDKEMVPARQPADAGLGDAPGSYVRVQAKD</sequence>
<protein>
    <submittedName>
        <fullName evidence="8">Class I poly(R)-hydroxyalkanoic acid synthase</fullName>
    </submittedName>
</protein>
<feature type="region of interest" description="Disordered" evidence="5">
    <location>
        <begin position="1"/>
        <end position="25"/>
    </location>
</feature>
<dbReference type="Proteomes" id="UP000689967">
    <property type="component" value="Unassembled WGS sequence"/>
</dbReference>